<gene>
    <name evidence="9" type="ORF">GCM10007096_36500</name>
</gene>
<keyword evidence="4 7" id="KW-0812">Transmembrane</keyword>
<evidence type="ECO:0000313" key="10">
    <source>
        <dbReference type="Proteomes" id="UP000656813"/>
    </source>
</evidence>
<evidence type="ECO:0000256" key="5">
    <source>
        <dbReference type="ARBA" id="ARBA00022989"/>
    </source>
</evidence>
<feature type="transmembrane region" description="Helical" evidence="7">
    <location>
        <begin position="6"/>
        <end position="26"/>
    </location>
</feature>
<feature type="transmembrane region" description="Helical" evidence="7">
    <location>
        <begin position="38"/>
        <end position="56"/>
    </location>
</feature>
<evidence type="ECO:0000313" key="9">
    <source>
        <dbReference type="EMBL" id="GGH87150.1"/>
    </source>
</evidence>
<dbReference type="InterPro" id="IPR049177">
    <property type="entry name" value="MgtC_SapB_SrpB_YhiD_N"/>
</dbReference>
<dbReference type="EMBL" id="BMFV01000037">
    <property type="protein sequence ID" value="GGH87150.1"/>
    <property type="molecule type" value="Genomic_DNA"/>
</dbReference>
<evidence type="ECO:0000256" key="3">
    <source>
        <dbReference type="ARBA" id="ARBA00022475"/>
    </source>
</evidence>
<dbReference type="RefSeq" id="WP_229745644.1">
    <property type="nucleotide sequence ID" value="NZ_BMFV01000037.1"/>
</dbReference>
<keyword evidence="10" id="KW-1185">Reference proteome</keyword>
<name>A0A8J3EPQ6_9BACL</name>
<proteinExistence type="inferred from homology"/>
<evidence type="ECO:0000256" key="7">
    <source>
        <dbReference type="SAM" id="Phobius"/>
    </source>
</evidence>
<dbReference type="GO" id="GO:0005886">
    <property type="term" value="C:plasma membrane"/>
    <property type="evidence" value="ECO:0007669"/>
    <property type="project" value="UniProtKB-SubCell"/>
</dbReference>
<feature type="domain" description="MgtC/SapB/SrpB/YhiD N-terminal" evidence="8">
    <location>
        <begin position="15"/>
        <end position="144"/>
    </location>
</feature>
<dbReference type="Pfam" id="PF02308">
    <property type="entry name" value="MgtC"/>
    <property type="match status" value="1"/>
</dbReference>
<comment type="caution">
    <text evidence="9">The sequence shown here is derived from an EMBL/GenBank/DDBJ whole genome shotgun (WGS) entry which is preliminary data.</text>
</comment>
<evidence type="ECO:0000256" key="6">
    <source>
        <dbReference type="ARBA" id="ARBA00023136"/>
    </source>
</evidence>
<evidence type="ECO:0000256" key="1">
    <source>
        <dbReference type="ARBA" id="ARBA00004651"/>
    </source>
</evidence>
<dbReference type="InterPro" id="IPR003416">
    <property type="entry name" value="MgtC/SapB/SrpB/YhiD_fam"/>
</dbReference>
<dbReference type="PRINTS" id="PR01837">
    <property type="entry name" value="MGTCSAPBPROT"/>
</dbReference>
<dbReference type="PANTHER" id="PTHR33778:SF1">
    <property type="entry name" value="MAGNESIUM TRANSPORTER YHID-RELATED"/>
    <property type="match status" value="1"/>
</dbReference>
<evidence type="ECO:0000256" key="2">
    <source>
        <dbReference type="ARBA" id="ARBA00009298"/>
    </source>
</evidence>
<reference evidence="9" key="1">
    <citation type="journal article" date="2014" name="Int. J. Syst. Evol. Microbiol.">
        <title>Complete genome sequence of Corynebacterium casei LMG S-19264T (=DSM 44701T), isolated from a smear-ripened cheese.</title>
        <authorList>
            <consortium name="US DOE Joint Genome Institute (JGI-PGF)"/>
            <person name="Walter F."/>
            <person name="Albersmeier A."/>
            <person name="Kalinowski J."/>
            <person name="Ruckert C."/>
        </authorList>
    </citation>
    <scope>NUCLEOTIDE SEQUENCE</scope>
    <source>
        <strain evidence="9">CGMCC 1.12777</strain>
    </source>
</reference>
<dbReference type="Proteomes" id="UP000656813">
    <property type="component" value="Unassembled WGS sequence"/>
</dbReference>
<feature type="transmembrane region" description="Helical" evidence="7">
    <location>
        <begin position="123"/>
        <end position="140"/>
    </location>
</feature>
<sequence length="230" mass="25659">MDFLPDYWQVMTIRLLLAAIFCGLIGLEREVKGHPAGFRTHLLVGIGSCLMMLLSNYGFEDFMAAHENARMDPARLPAYVVSGIGFLGAGTILVHGIKVKGLTTAASIWVVAGIGLVVGNGMYYAAILATVVVILSLLFLNKLEGVFINKPNVRQLNIVIENKSISIKKVVELVERQRMSVEKVSVEDYRNNRDRDYMKVVLMVKTPKEGVSPDMFDQLNEHDHIYKVYT</sequence>
<keyword evidence="6 7" id="KW-0472">Membrane</keyword>
<dbReference type="PANTHER" id="PTHR33778">
    <property type="entry name" value="PROTEIN MGTC"/>
    <property type="match status" value="1"/>
</dbReference>
<evidence type="ECO:0000256" key="4">
    <source>
        <dbReference type="ARBA" id="ARBA00022692"/>
    </source>
</evidence>
<protein>
    <submittedName>
        <fullName evidence="9">Magnesium transporter MgtC</fullName>
    </submittedName>
</protein>
<accession>A0A8J3EPQ6</accession>
<evidence type="ECO:0000259" key="8">
    <source>
        <dbReference type="Pfam" id="PF02308"/>
    </source>
</evidence>
<comment type="subcellular location">
    <subcellularLocation>
        <location evidence="1">Cell membrane</location>
        <topology evidence="1">Multi-pass membrane protein</topology>
    </subcellularLocation>
</comment>
<comment type="similarity">
    <text evidence="2">Belongs to the MgtC/SapB family.</text>
</comment>
<dbReference type="AlphaFoldDB" id="A0A8J3EPQ6"/>
<keyword evidence="5 7" id="KW-1133">Transmembrane helix</keyword>
<feature type="transmembrane region" description="Helical" evidence="7">
    <location>
        <begin position="76"/>
        <end position="94"/>
    </location>
</feature>
<keyword evidence="3" id="KW-1003">Cell membrane</keyword>
<reference evidence="9" key="2">
    <citation type="submission" date="2020-09" db="EMBL/GenBank/DDBJ databases">
        <authorList>
            <person name="Sun Q."/>
            <person name="Zhou Y."/>
        </authorList>
    </citation>
    <scope>NUCLEOTIDE SEQUENCE</scope>
    <source>
        <strain evidence="9">CGMCC 1.12777</strain>
    </source>
</reference>
<organism evidence="9 10">
    <name type="scientific">Pullulanibacillus pueri</name>
    <dbReference type="NCBI Taxonomy" id="1437324"/>
    <lineage>
        <taxon>Bacteria</taxon>
        <taxon>Bacillati</taxon>
        <taxon>Bacillota</taxon>
        <taxon>Bacilli</taxon>
        <taxon>Bacillales</taxon>
        <taxon>Sporolactobacillaceae</taxon>
        <taxon>Pullulanibacillus</taxon>
    </lineage>
</organism>